<accession>A0ACC0BM32</accession>
<gene>
    <name evidence="1" type="ORF">M9H77_14011</name>
</gene>
<organism evidence="1 2">
    <name type="scientific">Catharanthus roseus</name>
    <name type="common">Madagascar periwinkle</name>
    <name type="synonym">Vinca rosea</name>
    <dbReference type="NCBI Taxonomy" id="4058"/>
    <lineage>
        <taxon>Eukaryota</taxon>
        <taxon>Viridiplantae</taxon>
        <taxon>Streptophyta</taxon>
        <taxon>Embryophyta</taxon>
        <taxon>Tracheophyta</taxon>
        <taxon>Spermatophyta</taxon>
        <taxon>Magnoliopsida</taxon>
        <taxon>eudicotyledons</taxon>
        <taxon>Gunneridae</taxon>
        <taxon>Pentapetalae</taxon>
        <taxon>asterids</taxon>
        <taxon>lamiids</taxon>
        <taxon>Gentianales</taxon>
        <taxon>Apocynaceae</taxon>
        <taxon>Rauvolfioideae</taxon>
        <taxon>Vinceae</taxon>
        <taxon>Catharanthinae</taxon>
        <taxon>Catharanthus</taxon>
    </lineage>
</organism>
<dbReference type="EMBL" id="CM044703">
    <property type="protein sequence ID" value="KAI5673647.1"/>
    <property type="molecule type" value="Genomic_DNA"/>
</dbReference>
<protein>
    <submittedName>
        <fullName evidence="1">Uncharacterized protein</fullName>
    </submittedName>
</protein>
<sequence>MHVNFKYLLKFELPQADPTPNNYKVSNSSFFFIPPFSVSLPPATPSRGPDADREPLLPATLRLPLGSVSSAQRHHHRSTLKSPSAAVYRVVSSAQACKDTFPSKSDNIGFLHRQSVFRLAFLPPLVRHTAMTQPTSHGIPHITPSHS</sequence>
<evidence type="ECO:0000313" key="1">
    <source>
        <dbReference type="EMBL" id="KAI5673647.1"/>
    </source>
</evidence>
<name>A0ACC0BM32_CATRO</name>
<reference evidence="2" key="1">
    <citation type="journal article" date="2023" name="Nat. Plants">
        <title>Single-cell RNA sequencing provides a high-resolution roadmap for understanding the multicellular compartmentation of specialized metabolism.</title>
        <authorList>
            <person name="Sun S."/>
            <person name="Shen X."/>
            <person name="Li Y."/>
            <person name="Li Y."/>
            <person name="Wang S."/>
            <person name="Li R."/>
            <person name="Zhang H."/>
            <person name="Shen G."/>
            <person name="Guo B."/>
            <person name="Wei J."/>
            <person name="Xu J."/>
            <person name="St-Pierre B."/>
            <person name="Chen S."/>
            <person name="Sun C."/>
        </authorList>
    </citation>
    <scope>NUCLEOTIDE SEQUENCE [LARGE SCALE GENOMIC DNA]</scope>
</reference>
<comment type="caution">
    <text evidence="1">The sequence shown here is derived from an EMBL/GenBank/DDBJ whole genome shotgun (WGS) entry which is preliminary data.</text>
</comment>
<proteinExistence type="predicted"/>
<dbReference type="Proteomes" id="UP001060085">
    <property type="component" value="Linkage Group LG03"/>
</dbReference>
<keyword evidence="2" id="KW-1185">Reference proteome</keyword>
<evidence type="ECO:0000313" key="2">
    <source>
        <dbReference type="Proteomes" id="UP001060085"/>
    </source>
</evidence>